<name>A0A4R5KRI5_9BACL</name>
<evidence type="ECO:0000313" key="1">
    <source>
        <dbReference type="EMBL" id="TDF97595.1"/>
    </source>
</evidence>
<dbReference type="InterPro" id="IPR014975">
    <property type="entry name" value="DUF1836"/>
</dbReference>
<dbReference type="Pfam" id="PF08876">
    <property type="entry name" value="DUF1836"/>
    <property type="match status" value="1"/>
</dbReference>
<reference evidence="1 2" key="1">
    <citation type="submission" date="2019-03" db="EMBL/GenBank/DDBJ databases">
        <title>This is whole genome sequence of Paenibacillus sp MS74 strain.</title>
        <authorList>
            <person name="Trinh H.N."/>
        </authorList>
    </citation>
    <scope>NUCLEOTIDE SEQUENCE [LARGE SCALE GENOMIC DNA]</scope>
    <source>
        <strain evidence="1 2">MS74</strain>
    </source>
</reference>
<dbReference type="AlphaFoldDB" id="A0A4R5KRI5"/>
<dbReference type="RefSeq" id="WP_133228809.1">
    <property type="nucleotide sequence ID" value="NZ_SMRT01000005.1"/>
</dbReference>
<sequence>METFTLTRKDMAIMLLSMKGRATRAPLTVLQEAWKKNHSAGMEYGTSLSAFLSTHLPPILEKMIKSNHVEGFSLQDIVSLGNQIEYTNVSITSMQNWVKRDFKEFLGAPKIGKKYSVDQAAMLFIIDDLKNCLDFESLRKLFEIAFQQPDDESDDLLGPVDLYAAYSMLFEEMDANNDQLLDVQGHGAGKHNYDALTESTIRQKADQYVHHLNHLNPQQKKAVRNLLFIAMVSVQTAYFHSLARRYMNATLFLHSLDEDHRNG</sequence>
<keyword evidence="2" id="KW-1185">Reference proteome</keyword>
<dbReference type="Proteomes" id="UP000295636">
    <property type="component" value="Unassembled WGS sequence"/>
</dbReference>
<gene>
    <name evidence="1" type="ORF">E1757_13385</name>
</gene>
<organism evidence="1 2">
    <name type="scientific">Paenibacillus piri</name>
    <dbReference type="NCBI Taxonomy" id="2547395"/>
    <lineage>
        <taxon>Bacteria</taxon>
        <taxon>Bacillati</taxon>
        <taxon>Bacillota</taxon>
        <taxon>Bacilli</taxon>
        <taxon>Bacillales</taxon>
        <taxon>Paenibacillaceae</taxon>
        <taxon>Paenibacillus</taxon>
    </lineage>
</organism>
<dbReference type="PANTHER" id="PTHR40056">
    <property type="entry name" value="HYPOTHETICAL CYTOSOLIC PROTEIN"/>
    <property type="match status" value="1"/>
</dbReference>
<protein>
    <submittedName>
        <fullName evidence="1">DUF1836 domain-containing protein</fullName>
    </submittedName>
</protein>
<comment type="caution">
    <text evidence="1">The sequence shown here is derived from an EMBL/GenBank/DDBJ whole genome shotgun (WGS) entry which is preliminary data.</text>
</comment>
<evidence type="ECO:0000313" key="2">
    <source>
        <dbReference type="Proteomes" id="UP000295636"/>
    </source>
</evidence>
<dbReference type="EMBL" id="SMRT01000005">
    <property type="protein sequence ID" value="TDF97595.1"/>
    <property type="molecule type" value="Genomic_DNA"/>
</dbReference>
<accession>A0A4R5KRI5</accession>
<dbReference type="OrthoDB" id="2351599at2"/>
<proteinExistence type="predicted"/>
<dbReference type="PANTHER" id="PTHR40056:SF1">
    <property type="entry name" value="DUF1836 DOMAIN-CONTAINING PROTEIN"/>
    <property type="match status" value="1"/>
</dbReference>